<dbReference type="GO" id="GO:0016020">
    <property type="term" value="C:membrane"/>
    <property type="evidence" value="ECO:0007669"/>
    <property type="project" value="UniProtKB-SubCell"/>
</dbReference>
<feature type="domain" description="Ionotropic glutamate receptor L-glutamate and glycine-binding" evidence="15">
    <location>
        <begin position="78"/>
        <end position="146"/>
    </location>
</feature>
<evidence type="ECO:0000256" key="8">
    <source>
        <dbReference type="ARBA" id="ARBA00023170"/>
    </source>
</evidence>
<dbReference type="OrthoDB" id="6487700at2759"/>
<dbReference type="InterPro" id="IPR001320">
    <property type="entry name" value="Iontro_rcpt_C"/>
</dbReference>
<evidence type="ECO:0000256" key="5">
    <source>
        <dbReference type="ARBA" id="ARBA00022989"/>
    </source>
</evidence>
<keyword evidence="8 16" id="KW-0675">Receptor</keyword>
<dbReference type="Gene3D" id="3.40.50.2300">
    <property type="match status" value="2"/>
</dbReference>
<evidence type="ECO:0000313" key="16">
    <source>
        <dbReference type="EMBL" id="OQR72313.1"/>
    </source>
</evidence>
<dbReference type="InterPro" id="IPR015683">
    <property type="entry name" value="Ionotropic_Glu_rcpt"/>
</dbReference>
<reference evidence="16 17" key="1">
    <citation type="journal article" date="2017" name="Gigascience">
        <title>Draft genome of the honey bee ectoparasitic mite, Tropilaelaps mercedesae, is shaped by the parasitic life history.</title>
        <authorList>
            <person name="Dong X."/>
            <person name="Armstrong S.D."/>
            <person name="Xia D."/>
            <person name="Makepeace B.L."/>
            <person name="Darby A.C."/>
            <person name="Kadowaki T."/>
        </authorList>
    </citation>
    <scope>NUCLEOTIDE SEQUENCE [LARGE SCALE GENOMIC DNA]</scope>
    <source>
        <strain evidence="16">Wuxi-XJTLU</strain>
    </source>
</reference>
<feature type="non-terminal residue" evidence="16">
    <location>
        <position position="1"/>
    </location>
</feature>
<feature type="compositionally biased region" description="Basic and acidic residues" evidence="12">
    <location>
        <begin position="506"/>
        <end position="522"/>
    </location>
</feature>
<dbReference type="FunFam" id="3.40.190.10:FF:000210">
    <property type="entry name" value="Glutamate receptor ionotropic, kainate 1"/>
    <property type="match status" value="1"/>
</dbReference>
<accession>A0A1V9XFY7</accession>
<proteinExistence type="inferred from homology"/>
<feature type="region of interest" description="Disordered" evidence="12">
    <location>
        <begin position="506"/>
        <end position="538"/>
    </location>
</feature>
<evidence type="ECO:0000256" key="9">
    <source>
        <dbReference type="ARBA" id="ARBA00023180"/>
    </source>
</evidence>
<keyword evidence="4 13" id="KW-0812">Transmembrane</keyword>
<evidence type="ECO:0000256" key="1">
    <source>
        <dbReference type="ARBA" id="ARBA00004141"/>
    </source>
</evidence>
<protein>
    <submittedName>
        <fullName evidence="16">Glutamate receptor 1-like</fullName>
    </submittedName>
</protein>
<evidence type="ECO:0000256" key="4">
    <source>
        <dbReference type="ARBA" id="ARBA00022692"/>
    </source>
</evidence>
<keyword evidence="10" id="KW-1071">Ligand-gated ion channel</keyword>
<sequence length="699" mass="78663">IHFQGSTGQVRFNEHGRRTGYTLEVLELTSNTIMEIVGKWSEDDGLKFSSEHDRQAKRVQVRQELSKSIIVTTIIEKPFLFFKNENDTRPHIDNVDGYIKDLIVRVMQDIPGRPQYNIHFVKDGKFGYKDPSQASGWNGLVGEILRKDAHIAIGPLTVTSERSKVVHFSQPFMATAIGAVARNEADDLFNIRTPFTFLRPLDWKIWLLFLGVYGSIALVLLFINLVNLAVATPPVDPPTPCRHLYNSFWYAFGMFMSEECNNCRPKSLGSRVIACSWWLFILCVLSIYTAQLWVNDPFAPTGENLPRCVTELLYQDRIEYGLIRGSATEDFFLNTNDKEFKAMYSRMLSFNDSVIESYPKAIDRIRNNSKFVVFSDSNFIRYTSAQNPCDTIQVGRDLRRGQYAMAMSRHFALKKKIDEIITSLRHEGFLAELEDRWFGAQSLDCPVDNPIIAPSFAYGSQKSSQVAKPLEVRRVLGWFIVLGLGLIIALFITICEVYCKKPKKQRTPEEIAERQAAREAKKNRTKGKKDKAEEVETQQLTAHEAPIGNSQMEDAARLGVGMANAADDATLKKRGLPREMKIDEEYPGGDDGGFRRSELPPIADVEPFTDTDSRLVSLAGQSHGGRLLPRGVGRQRLDAITGVWTINDETTARRHLYRACQANESRSSNSEKSTTTFAATASICFEISAAATDTATKSA</sequence>
<evidence type="ECO:0000256" key="13">
    <source>
        <dbReference type="SAM" id="Phobius"/>
    </source>
</evidence>
<dbReference type="Proteomes" id="UP000192247">
    <property type="component" value="Unassembled WGS sequence"/>
</dbReference>
<evidence type="ECO:0000256" key="10">
    <source>
        <dbReference type="ARBA" id="ARBA00023286"/>
    </source>
</evidence>
<dbReference type="InterPro" id="IPR019594">
    <property type="entry name" value="Glu/Gly-bd"/>
</dbReference>
<dbReference type="Gene3D" id="3.40.190.10">
    <property type="entry name" value="Periplasmic binding protein-like II"/>
    <property type="match status" value="3"/>
</dbReference>
<comment type="similarity">
    <text evidence="2">Belongs to the glutamate-gated ion channel (TC 1.A.10.1) family.</text>
</comment>
<evidence type="ECO:0000256" key="6">
    <source>
        <dbReference type="ARBA" id="ARBA00023065"/>
    </source>
</evidence>
<feature type="transmembrane region" description="Helical" evidence="13">
    <location>
        <begin position="272"/>
        <end position="294"/>
    </location>
</feature>
<feature type="transmembrane region" description="Helical" evidence="13">
    <location>
        <begin position="475"/>
        <end position="499"/>
    </location>
</feature>
<comment type="caution">
    <text evidence="16">The sequence shown here is derived from an EMBL/GenBank/DDBJ whole genome shotgun (WGS) entry which is preliminary data.</text>
</comment>
<evidence type="ECO:0000256" key="11">
    <source>
        <dbReference type="ARBA" id="ARBA00023303"/>
    </source>
</evidence>
<dbReference type="AlphaFoldDB" id="A0A1V9XFY7"/>
<dbReference type="EMBL" id="MNPL01012045">
    <property type="protein sequence ID" value="OQR72313.1"/>
    <property type="molecule type" value="Genomic_DNA"/>
</dbReference>
<keyword evidence="5 13" id="KW-1133">Transmembrane helix</keyword>
<keyword evidence="17" id="KW-1185">Reference proteome</keyword>
<dbReference type="STRING" id="418985.A0A1V9XFY7"/>
<dbReference type="SMART" id="SM00918">
    <property type="entry name" value="Lig_chan-Glu_bd"/>
    <property type="match status" value="1"/>
</dbReference>
<name>A0A1V9XFY7_9ACAR</name>
<comment type="subcellular location">
    <subcellularLocation>
        <location evidence="1">Membrane</location>
        <topology evidence="1">Multi-pass membrane protein</topology>
    </subcellularLocation>
</comment>
<organism evidence="16 17">
    <name type="scientific">Tropilaelaps mercedesae</name>
    <dbReference type="NCBI Taxonomy" id="418985"/>
    <lineage>
        <taxon>Eukaryota</taxon>
        <taxon>Metazoa</taxon>
        <taxon>Ecdysozoa</taxon>
        <taxon>Arthropoda</taxon>
        <taxon>Chelicerata</taxon>
        <taxon>Arachnida</taxon>
        <taxon>Acari</taxon>
        <taxon>Parasitiformes</taxon>
        <taxon>Mesostigmata</taxon>
        <taxon>Gamasina</taxon>
        <taxon>Dermanyssoidea</taxon>
        <taxon>Laelapidae</taxon>
        <taxon>Tropilaelaps</taxon>
    </lineage>
</organism>
<keyword evidence="6" id="KW-0406">Ion transport</keyword>
<gene>
    <name evidence="16" type="ORF">BIW11_01327</name>
</gene>
<keyword evidence="11" id="KW-0407">Ion channel</keyword>
<dbReference type="Pfam" id="PF10613">
    <property type="entry name" value="Lig_chan-Glu_bd"/>
    <property type="match status" value="1"/>
</dbReference>
<feature type="domain" description="Ionotropic glutamate receptor C-terminal" evidence="14">
    <location>
        <begin position="68"/>
        <end position="440"/>
    </location>
</feature>
<evidence type="ECO:0000259" key="15">
    <source>
        <dbReference type="SMART" id="SM00918"/>
    </source>
</evidence>
<dbReference type="PANTHER" id="PTHR18966">
    <property type="entry name" value="IONOTROPIC GLUTAMATE RECEPTOR"/>
    <property type="match status" value="1"/>
</dbReference>
<evidence type="ECO:0000256" key="3">
    <source>
        <dbReference type="ARBA" id="ARBA00022448"/>
    </source>
</evidence>
<evidence type="ECO:0000256" key="7">
    <source>
        <dbReference type="ARBA" id="ARBA00023136"/>
    </source>
</evidence>
<dbReference type="SUPFAM" id="SSF53850">
    <property type="entry name" value="Periplasmic binding protein-like II"/>
    <property type="match status" value="1"/>
</dbReference>
<evidence type="ECO:0000256" key="2">
    <source>
        <dbReference type="ARBA" id="ARBA00008685"/>
    </source>
</evidence>
<dbReference type="Pfam" id="PF00060">
    <property type="entry name" value="Lig_chan"/>
    <property type="match status" value="1"/>
</dbReference>
<evidence type="ECO:0000256" key="12">
    <source>
        <dbReference type="SAM" id="MobiDB-lite"/>
    </source>
</evidence>
<keyword evidence="7 13" id="KW-0472">Membrane</keyword>
<feature type="transmembrane region" description="Helical" evidence="13">
    <location>
        <begin position="205"/>
        <end position="223"/>
    </location>
</feature>
<evidence type="ECO:0000259" key="14">
    <source>
        <dbReference type="SMART" id="SM00079"/>
    </source>
</evidence>
<evidence type="ECO:0000313" key="17">
    <source>
        <dbReference type="Proteomes" id="UP000192247"/>
    </source>
</evidence>
<keyword evidence="9" id="KW-0325">Glycoprotein</keyword>
<dbReference type="InParanoid" id="A0A1V9XFY7"/>
<dbReference type="SMART" id="SM00079">
    <property type="entry name" value="PBPe"/>
    <property type="match status" value="1"/>
</dbReference>
<keyword evidence="3" id="KW-0813">Transport</keyword>
<dbReference type="Gene3D" id="1.10.287.70">
    <property type="match status" value="1"/>
</dbReference>
<dbReference type="GO" id="GO:0015276">
    <property type="term" value="F:ligand-gated monoatomic ion channel activity"/>
    <property type="evidence" value="ECO:0007669"/>
    <property type="project" value="InterPro"/>
</dbReference>